<accession>A0A1F8H8L2</accession>
<dbReference type="Proteomes" id="UP000178155">
    <property type="component" value="Unassembled WGS sequence"/>
</dbReference>
<dbReference type="Pfam" id="PF07610">
    <property type="entry name" value="DUF1573"/>
    <property type="match status" value="1"/>
</dbReference>
<evidence type="ECO:0000256" key="1">
    <source>
        <dbReference type="SAM" id="Phobius"/>
    </source>
</evidence>
<keyword evidence="1" id="KW-0812">Transmembrane</keyword>
<keyword evidence="1" id="KW-0472">Membrane</keyword>
<comment type="caution">
    <text evidence="2">The sequence shown here is derived from an EMBL/GenBank/DDBJ whole genome shotgun (WGS) entry which is preliminary data.</text>
</comment>
<feature type="transmembrane region" description="Helical" evidence="1">
    <location>
        <begin position="6"/>
        <end position="23"/>
    </location>
</feature>
<dbReference type="PANTHER" id="PTHR37833">
    <property type="entry name" value="LIPOPROTEIN-RELATED"/>
    <property type="match status" value="1"/>
</dbReference>
<dbReference type="InterPro" id="IPR013783">
    <property type="entry name" value="Ig-like_fold"/>
</dbReference>
<protein>
    <recommendedName>
        <fullName evidence="4">DUF1573 domain-containing protein</fullName>
    </recommendedName>
</protein>
<dbReference type="PANTHER" id="PTHR37833:SF1">
    <property type="entry name" value="SIGNAL PEPTIDE PROTEIN"/>
    <property type="match status" value="1"/>
</dbReference>
<name>A0A1F8H8L2_9BACT</name>
<evidence type="ECO:0008006" key="4">
    <source>
        <dbReference type="Google" id="ProtNLM"/>
    </source>
</evidence>
<dbReference type="AlphaFoldDB" id="A0A1F8H8L2"/>
<keyword evidence="1" id="KW-1133">Transmembrane helix</keyword>
<sequence length="164" mass="17380">MNIKVIVSILIGTVVVIGGFIWSSQQSSGLAGQPSSDPSALVSDSQLYDFGTISMAKGEVAHSFKIRNTSQESLSIKQVYTSCMCTLAEVKIGEKTYGPFGMQGHGGATATNIELSPGQEVELNAIYDPNAHGPAGVGAIDRYLYLQDEKGAQLRIEIKANVTP</sequence>
<gene>
    <name evidence="2" type="ORF">A3I39_01555</name>
</gene>
<evidence type="ECO:0000313" key="3">
    <source>
        <dbReference type="Proteomes" id="UP000178155"/>
    </source>
</evidence>
<dbReference type="EMBL" id="MGKW01000021">
    <property type="protein sequence ID" value="OGN33927.1"/>
    <property type="molecule type" value="Genomic_DNA"/>
</dbReference>
<evidence type="ECO:0000313" key="2">
    <source>
        <dbReference type="EMBL" id="OGN33927.1"/>
    </source>
</evidence>
<dbReference type="Gene3D" id="2.60.40.10">
    <property type="entry name" value="Immunoglobulins"/>
    <property type="match status" value="1"/>
</dbReference>
<organism evidence="2 3">
    <name type="scientific">Candidatus Yanofskybacteria bacterium RIFCSPLOWO2_02_FULL_47_9b</name>
    <dbReference type="NCBI Taxonomy" id="1802708"/>
    <lineage>
        <taxon>Bacteria</taxon>
        <taxon>Candidatus Yanofskyibacteriota</taxon>
    </lineage>
</organism>
<reference evidence="2 3" key="1">
    <citation type="journal article" date="2016" name="Nat. Commun.">
        <title>Thousands of microbial genomes shed light on interconnected biogeochemical processes in an aquifer system.</title>
        <authorList>
            <person name="Anantharaman K."/>
            <person name="Brown C.T."/>
            <person name="Hug L.A."/>
            <person name="Sharon I."/>
            <person name="Castelle C.J."/>
            <person name="Probst A.J."/>
            <person name="Thomas B.C."/>
            <person name="Singh A."/>
            <person name="Wilkins M.J."/>
            <person name="Karaoz U."/>
            <person name="Brodie E.L."/>
            <person name="Williams K.H."/>
            <person name="Hubbard S.S."/>
            <person name="Banfield J.F."/>
        </authorList>
    </citation>
    <scope>NUCLEOTIDE SEQUENCE [LARGE SCALE GENOMIC DNA]</scope>
</reference>
<proteinExistence type="predicted"/>
<dbReference type="InterPro" id="IPR011467">
    <property type="entry name" value="DUF1573"/>
</dbReference>